<gene>
    <name evidence="1" type="ORF">DFR34_10756</name>
</gene>
<accession>A0A318KMN5</accession>
<evidence type="ECO:0000313" key="1">
    <source>
        <dbReference type="EMBL" id="PXX79304.1"/>
    </source>
</evidence>
<protein>
    <submittedName>
        <fullName evidence="1">Uncharacterized protein</fullName>
    </submittedName>
</protein>
<dbReference type="Proteomes" id="UP000247555">
    <property type="component" value="Unassembled WGS sequence"/>
</dbReference>
<name>A0A318KMN5_9NEIS</name>
<keyword evidence="2" id="KW-1185">Reference proteome</keyword>
<evidence type="ECO:0000313" key="2">
    <source>
        <dbReference type="Proteomes" id="UP000247555"/>
    </source>
</evidence>
<sequence>MYPEVQTQQQFEFLIQTIESEISAAALMIIQDGYVRSLYSSKIREMANELAQKAARGEITWTQAAQEATQVRNQVMEKLRSITSPIGLAQAQRMKASGKTFNQLLDKKAAEVQAGARFDQLTASQQNKVYAAIVESAGKSNPDVSRRVALRSRAGGGLIVLSLAVSVYEIATAADKLDVAKREVAVTAASNWRQYGRWGAGRTGLWARCPGVCHPWRLRGGYAGGIWREHILVKSS</sequence>
<dbReference type="EMBL" id="QJKI01000007">
    <property type="protein sequence ID" value="PXX79304.1"/>
    <property type="molecule type" value="Genomic_DNA"/>
</dbReference>
<proteinExistence type="predicted"/>
<reference evidence="1 2" key="1">
    <citation type="submission" date="2018-05" db="EMBL/GenBank/DDBJ databases">
        <title>Genomic Encyclopedia of Type Strains, Phase IV (KMG-IV): sequencing the most valuable type-strain genomes for metagenomic binning, comparative biology and taxonomic classification.</title>
        <authorList>
            <person name="Goeker M."/>
        </authorList>
    </citation>
    <scope>NUCLEOTIDE SEQUENCE [LARGE SCALE GENOMIC DNA]</scope>
    <source>
        <strain evidence="1 2">DSM 29661</strain>
    </source>
</reference>
<dbReference type="RefSeq" id="WP_211309326.1">
    <property type="nucleotide sequence ID" value="NZ_QJKI01000007.1"/>
</dbReference>
<organism evidence="1 2">
    <name type="scientific">Rivihabitans pingtungensis</name>
    <dbReference type="NCBI Taxonomy" id="1054498"/>
    <lineage>
        <taxon>Bacteria</taxon>
        <taxon>Pseudomonadati</taxon>
        <taxon>Pseudomonadota</taxon>
        <taxon>Betaproteobacteria</taxon>
        <taxon>Neisseriales</taxon>
        <taxon>Aquaspirillaceae</taxon>
        <taxon>Rivihabitans</taxon>
    </lineage>
</organism>
<comment type="caution">
    <text evidence="1">The sequence shown here is derived from an EMBL/GenBank/DDBJ whole genome shotgun (WGS) entry which is preliminary data.</text>
</comment>
<dbReference type="AlphaFoldDB" id="A0A318KMN5"/>